<comment type="caution">
    <text evidence="6">The sequence shown here is derived from an EMBL/GenBank/DDBJ whole genome shotgun (WGS) entry which is preliminary data.</text>
</comment>
<dbReference type="VEuPathDB" id="CryptoDB:GNI_129590"/>
<dbReference type="InterPro" id="IPR051617">
    <property type="entry name" value="UNC-93-like_regulator"/>
</dbReference>
<dbReference type="InterPro" id="IPR036259">
    <property type="entry name" value="MFS_trans_sf"/>
</dbReference>
<evidence type="ECO:0000256" key="2">
    <source>
        <dbReference type="ARBA" id="ARBA00022692"/>
    </source>
</evidence>
<dbReference type="AlphaFoldDB" id="A0A023B1K3"/>
<evidence type="ECO:0000256" key="5">
    <source>
        <dbReference type="SAM" id="Phobius"/>
    </source>
</evidence>
<dbReference type="Proteomes" id="UP000019763">
    <property type="component" value="Unassembled WGS sequence"/>
</dbReference>
<keyword evidence="4 5" id="KW-0472">Membrane</keyword>
<dbReference type="PANTHER" id="PTHR23294">
    <property type="entry name" value="ET TRANSLATION PRODUCT-RELATED"/>
    <property type="match status" value="1"/>
</dbReference>
<evidence type="ECO:0000313" key="6">
    <source>
        <dbReference type="EMBL" id="EZG48221.1"/>
    </source>
</evidence>
<evidence type="ECO:0000256" key="4">
    <source>
        <dbReference type="ARBA" id="ARBA00023136"/>
    </source>
</evidence>
<feature type="transmembrane region" description="Helical" evidence="5">
    <location>
        <begin position="180"/>
        <end position="199"/>
    </location>
</feature>
<comment type="subcellular location">
    <subcellularLocation>
        <location evidence="1">Membrane</location>
        <topology evidence="1">Multi-pass membrane protein</topology>
    </subcellularLocation>
</comment>
<dbReference type="EMBL" id="AFNH02000967">
    <property type="protein sequence ID" value="EZG48221.1"/>
    <property type="molecule type" value="Genomic_DNA"/>
</dbReference>
<name>A0A023B1K3_GRENI</name>
<evidence type="ECO:0000256" key="1">
    <source>
        <dbReference type="ARBA" id="ARBA00004141"/>
    </source>
</evidence>
<feature type="transmembrane region" description="Helical" evidence="5">
    <location>
        <begin position="381"/>
        <end position="400"/>
    </location>
</feature>
<protein>
    <submittedName>
        <fullName evidence="6">Ion channel regulatory protein UNC-93</fullName>
    </submittedName>
</protein>
<proteinExistence type="predicted"/>
<keyword evidence="7" id="KW-1185">Reference proteome</keyword>
<accession>A0A023B1K3</accession>
<feature type="transmembrane region" description="Helical" evidence="5">
    <location>
        <begin position="6"/>
        <end position="25"/>
    </location>
</feature>
<dbReference type="SUPFAM" id="SSF103473">
    <property type="entry name" value="MFS general substrate transporter"/>
    <property type="match status" value="1"/>
</dbReference>
<dbReference type="OrthoDB" id="196103at2759"/>
<feature type="transmembrane region" description="Helical" evidence="5">
    <location>
        <begin position="146"/>
        <end position="168"/>
    </location>
</feature>
<dbReference type="RefSeq" id="XP_011132117.1">
    <property type="nucleotide sequence ID" value="XM_011133815.1"/>
</dbReference>
<keyword evidence="3 5" id="KW-1133">Transmembrane helix</keyword>
<feature type="transmembrane region" description="Helical" evidence="5">
    <location>
        <begin position="299"/>
        <end position="324"/>
    </location>
</feature>
<keyword evidence="2 5" id="KW-0812">Transmembrane</keyword>
<evidence type="ECO:0000256" key="3">
    <source>
        <dbReference type="ARBA" id="ARBA00022989"/>
    </source>
</evidence>
<feature type="transmembrane region" description="Helical" evidence="5">
    <location>
        <begin position="344"/>
        <end position="369"/>
    </location>
</feature>
<feature type="transmembrane region" description="Helical" evidence="5">
    <location>
        <begin position="112"/>
        <end position="134"/>
    </location>
</feature>
<reference evidence="6" key="1">
    <citation type="submission" date="2013-12" db="EMBL/GenBank/DDBJ databases">
        <authorList>
            <person name="Omoto C.K."/>
            <person name="Sibley D."/>
            <person name="Venepally P."/>
            <person name="Hadjithomas M."/>
            <person name="Karamycheva S."/>
            <person name="Brunk B."/>
            <person name="Roos D."/>
            <person name="Caler E."/>
            <person name="Lorenzi H."/>
        </authorList>
    </citation>
    <scope>NUCLEOTIDE SEQUENCE</scope>
</reference>
<dbReference type="GeneID" id="22914538"/>
<dbReference type="Gene3D" id="1.20.1250.20">
    <property type="entry name" value="MFS general substrate transporter like domains"/>
    <property type="match status" value="1"/>
</dbReference>
<dbReference type="PANTHER" id="PTHR23294:SF59">
    <property type="entry name" value="UNC93-LIKE PROTEIN C922.05C"/>
    <property type="match status" value="1"/>
</dbReference>
<organism evidence="6 7">
    <name type="scientific">Gregarina niphandrodes</name>
    <name type="common">Septate eugregarine</name>
    <dbReference type="NCBI Taxonomy" id="110365"/>
    <lineage>
        <taxon>Eukaryota</taxon>
        <taxon>Sar</taxon>
        <taxon>Alveolata</taxon>
        <taxon>Apicomplexa</taxon>
        <taxon>Conoidasida</taxon>
        <taxon>Gregarinasina</taxon>
        <taxon>Eugregarinorida</taxon>
        <taxon>Gregarinidae</taxon>
        <taxon>Gregarina</taxon>
    </lineage>
</organism>
<dbReference type="GO" id="GO:0016020">
    <property type="term" value="C:membrane"/>
    <property type="evidence" value="ECO:0007669"/>
    <property type="project" value="UniProtKB-SubCell"/>
</dbReference>
<evidence type="ECO:0000313" key="7">
    <source>
        <dbReference type="Proteomes" id="UP000019763"/>
    </source>
</evidence>
<feature type="transmembrane region" description="Helical" evidence="5">
    <location>
        <begin position="420"/>
        <end position="441"/>
    </location>
</feature>
<sequence>MYQSRFQIVFFTITMLGVVGSFNGLNALGKKYKHVFDFVRDSIVASGGGQSDHMTSTKIQTIYNLTLAVCGWLGGRVFNTLGPRLTVTISGLCYGVYVAAIIGVNYCHWNRYLVYPAGIMIGLGASLMWTVFGVMSFAYPVNRQQAFLFLWTCLNLGSFALGCCGMIQRPSNASGLSLVSYLVILSVMMLCTGGAAILLKPLSKIKRSDGTIVGEATTSGHDKPLTIAEAVADEWPILALMLPMFLSPNSHYAFLFNGLNAQYFNVRSRSLNTAIYSGVRIPGSLAILQLFKKASTTMAGIYVTALITGSTFLVAHITIFNTFGNVNPKPDPKRIDAFTERYHAFLLIACFINFGLLDSVSQTLMYVVLGRLSGNDVRKTAIYSGLYKGIQAIGVSLYWGLDWMLTDMAIDKFSRYRIHWLSLTLQWCVAIPTALVALLLFHKHVMCRVCGSEQVSKPLCNDCRCLYEKTCGSCDACLITEKLSLAD</sequence>
<gene>
    <name evidence="6" type="ORF">GNI_129590</name>
</gene>
<feature type="transmembrane region" description="Helical" evidence="5">
    <location>
        <begin position="85"/>
        <end position="106"/>
    </location>
</feature>
<dbReference type="eggNOG" id="KOG3098">
    <property type="taxonomic scope" value="Eukaryota"/>
</dbReference>